<evidence type="ECO:0000256" key="12">
    <source>
        <dbReference type="SAM" id="MobiDB-lite"/>
    </source>
</evidence>
<proteinExistence type="inferred from homology"/>
<evidence type="ECO:0000256" key="9">
    <source>
        <dbReference type="ARBA" id="ARBA00026227"/>
    </source>
</evidence>
<keyword evidence="7" id="KW-0906">Nuclear pore complex</keyword>
<dbReference type="PANTHER" id="PTHR12960">
    <property type="entry name" value="GLE-1-RELATED"/>
    <property type="match status" value="1"/>
</dbReference>
<sequence>MAGSSPTRRNAQVASPERPPYGTYLSAERNNLTSHHEALAASKDEHDRVRDYAIRALEKHAHRLERLRLEDEEAQVVEKQKRERERLERERKLREEEKRLRELEAQQIPKLPPKPPPATVATSPKVEATGTNGLAKDTRPTGPSSSLFGLPSSGPFAATPTTVQANGGSSAGVKPAAGPTPQQATPDIGKETGNAPKSNPFAATTKAATTSNAAPAPSPFATAPKPAAPATNPFGKPAGSPAVNGSSTAAPTPIPSAAASSAAQTQAAQRTDRYVQIHQSLKRLRASLKQQMTTNQDLKKNAGNMRREIRKSIGQLTGERGANKQQLEKIRTVLTMALHGQPQSAMLDPSEYVRDQREPVQDAVHNGELPSLFVYLLNCLAKDMIKQFDGECGPMPDKADPIGVTAAQVFSTRDFLWRGQSLIDIMMAKFRVACPVLFGIRGNEKMEQGRSRLGWRRPDGQWMPEQQHMERMSGLGVGYASIALRDFSRAKNTNPYPPANYWTSLAMIVNTPPAEISDTQCVVLRAMIYLYEDKFINFYGNQAIAALRKALIEFPAKAPNKTSAVTGLTVLASLYHKDLGLDLR</sequence>
<evidence type="ECO:0000256" key="8">
    <source>
        <dbReference type="ARBA" id="ARBA00023242"/>
    </source>
</evidence>
<evidence type="ECO:0000256" key="5">
    <source>
        <dbReference type="ARBA" id="ARBA00022927"/>
    </source>
</evidence>
<keyword evidence="5" id="KW-0653">Protein transport</keyword>
<gene>
    <name evidence="13" type="ORF">SUNI508_07076</name>
</gene>
<accession>A0ABR2UYR1</accession>
<feature type="compositionally biased region" description="Low complexity" evidence="12">
    <location>
        <begin position="200"/>
        <end position="233"/>
    </location>
</feature>
<keyword evidence="4" id="KW-0509">mRNA transport</keyword>
<name>A0ABR2UYR1_9PEZI</name>
<dbReference type="InterPro" id="IPR038506">
    <property type="entry name" value="GLE1-like_sf"/>
</dbReference>
<feature type="region of interest" description="Disordered" evidence="12">
    <location>
        <begin position="1"/>
        <end position="25"/>
    </location>
</feature>
<feature type="compositionally biased region" description="Low complexity" evidence="12">
    <location>
        <begin position="175"/>
        <end position="186"/>
    </location>
</feature>
<feature type="compositionally biased region" description="Polar residues" evidence="12">
    <location>
        <begin position="1"/>
        <end position="13"/>
    </location>
</feature>
<keyword evidence="11" id="KW-0175">Coiled coil</keyword>
<dbReference type="Proteomes" id="UP001408356">
    <property type="component" value="Unassembled WGS sequence"/>
</dbReference>
<feature type="compositionally biased region" description="Basic and acidic residues" evidence="12">
    <location>
        <begin position="76"/>
        <end position="104"/>
    </location>
</feature>
<evidence type="ECO:0000313" key="14">
    <source>
        <dbReference type="Proteomes" id="UP001408356"/>
    </source>
</evidence>
<reference evidence="13 14" key="1">
    <citation type="journal article" date="2024" name="J. Plant Pathol.">
        <title>Sequence and assembly of the genome of Seiridium unicorne, isolate CBS 538.82, causal agent of cypress canker disease.</title>
        <authorList>
            <person name="Scali E."/>
            <person name="Rocca G.D."/>
            <person name="Danti R."/>
            <person name="Garbelotto M."/>
            <person name="Barberini S."/>
            <person name="Baroncelli R."/>
            <person name="Emiliani G."/>
        </authorList>
    </citation>
    <scope>NUCLEOTIDE SEQUENCE [LARGE SCALE GENOMIC DNA]</scope>
    <source>
        <strain evidence="13 14">BM-138-508</strain>
    </source>
</reference>
<keyword evidence="6" id="KW-0811">Translocation</keyword>
<comment type="similarity">
    <text evidence="2">Belongs to the GLE1 family.</text>
</comment>
<dbReference type="Pfam" id="PF07817">
    <property type="entry name" value="GLE1"/>
    <property type="match status" value="1"/>
</dbReference>
<feature type="compositionally biased region" description="Low complexity" evidence="12">
    <location>
        <begin position="142"/>
        <end position="156"/>
    </location>
</feature>
<dbReference type="PANTHER" id="PTHR12960:SF0">
    <property type="entry name" value="MRNA EXPORT FACTOR GLE1"/>
    <property type="match status" value="1"/>
</dbReference>
<evidence type="ECO:0000256" key="4">
    <source>
        <dbReference type="ARBA" id="ARBA00022816"/>
    </source>
</evidence>
<evidence type="ECO:0000256" key="3">
    <source>
        <dbReference type="ARBA" id="ARBA00022448"/>
    </source>
</evidence>
<organism evidence="13 14">
    <name type="scientific">Seiridium unicorne</name>
    <dbReference type="NCBI Taxonomy" id="138068"/>
    <lineage>
        <taxon>Eukaryota</taxon>
        <taxon>Fungi</taxon>
        <taxon>Dikarya</taxon>
        <taxon>Ascomycota</taxon>
        <taxon>Pezizomycotina</taxon>
        <taxon>Sordariomycetes</taxon>
        <taxon>Xylariomycetidae</taxon>
        <taxon>Amphisphaeriales</taxon>
        <taxon>Sporocadaceae</taxon>
        <taxon>Seiridium</taxon>
    </lineage>
</organism>
<evidence type="ECO:0000256" key="2">
    <source>
        <dbReference type="ARBA" id="ARBA00011056"/>
    </source>
</evidence>
<evidence type="ECO:0000313" key="13">
    <source>
        <dbReference type="EMBL" id="KAK9419827.1"/>
    </source>
</evidence>
<evidence type="ECO:0000256" key="1">
    <source>
        <dbReference type="ARBA" id="ARBA00004567"/>
    </source>
</evidence>
<dbReference type="Gene3D" id="1.25.40.510">
    <property type="entry name" value="GLE1-like"/>
    <property type="match status" value="1"/>
</dbReference>
<comment type="caution">
    <text evidence="13">The sequence shown here is derived from an EMBL/GenBank/DDBJ whole genome shotgun (WGS) entry which is preliminary data.</text>
</comment>
<evidence type="ECO:0000256" key="6">
    <source>
        <dbReference type="ARBA" id="ARBA00023010"/>
    </source>
</evidence>
<evidence type="ECO:0000256" key="7">
    <source>
        <dbReference type="ARBA" id="ARBA00023132"/>
    </source>
</evidence>
<feature type="compositionally biased region" description="Low complexity" evidence="12">
    <location>
        <begin position="246"/>
        <end position="269"/>
    </location>
</feature>
<comment type="subcellular location">
    <subcellularLocation>
        <location evidence="1">Nucleus</location>
        <location evidence="1">Nuclear pore complex</location>
    </subcellularLocation>
</comment>
<keyword evidence="8" id="KW-0539">Nucleus</keyword>
<feature type="coiled-coil region" evidence="11">
    <location>
        <begin position="281"/>
        <end position="308"/>
    </location>
</feature>
<dbReference type="EMBL" id="JARVKF010000288">
    <property type="protein sequence ID" value="KAK9419827.1"/>
    <property type="molecule type" value="Genomic_DNA"/>
</dbReference>
<feature type="compositionally biased region" description="Polar residues" evidence="12">
    <location>
        <begin position="159"/>
        <end position="168"/>
    </location>
</feature>
<protein>
    <recommendedName>
        <fullName evidence="9">mRNA export factor GLE1</fullName>
    </recommendedName>
    <alternativeName>
        <fullName evidence="10">Nucleoporin GLE1</fullName>
    </alternativeName>
</protein>
<keyword evidence="14" id="KW-1185">Reference proteome</keyword>
<evidence type="ECO:0000256" key="11">
    <source>
        <dbReference type="SAM" id="Coils"/>
    </source>
</evidence>
<evidence type="ECO:0000256" key="10">
    <source>
        <dbReference type="ARBA" id="ARBA00029983"/>
    </source>
</evidence>
<keyword evidence="3" id="KW-0813">Transport</keyword>
<dbReference type="InterPro" id="IPR012476">
    <property type="entry name" value="GLE1"/>
</dbReference>
<feature type="region of interest" description="Disordered" evidence="12">
    <location>
        <begin position="73"/>
        <end position="271"/>
    </location>
</feature>